<dbReference type="AlphaFoldDB" id="M8CQW9"/>
<dbReference type="PANTHER" id="PTHR47206:SF1">
    <property type="entry name" value="HOMEODOMAIN-LIKE SUPERFAMILY PROTEIN"/>
    <property type="match status" value="1"/>
</dbReference>
<evidence type="ECO:0000313" key="1">
    <source>
        <dbReference type="EnsemblPlants" id="EMT29942"/>
    </source>
</evidence>
<organism evidence="1">
    <name type="scientific">Aegilops tauschii</name>
    <name type="common">Tausch's goatgrass</name>
    <name type="synonym">Aegilops squarrosa</name>
    <dbReference type="NCBI Taxonomy" id="37682"/>
    <lineage>
        <taxon>Eukaryota</taxon>
        <taxon>Viridiplantae</taxon>
        <taxon>Streptophyta</taxon>
        <taxon>Embryophyta</taxon>
        <taxon>Tracheophyta</taxon>
        <taxon>Spermatophyta</taxon>
        <taxon>Magnoliopsida</taxon>
        <taxon>Liliopsida</taxon>
        <taxon>Poales</taxon>
        <taxon>Poaceae</taxon>
        <taxon>BOP clade</taxon>
        <taxon>Pooideae</taxon>
        <taxon>Triticodae</taxon>
        <taxon>Triticeae</taxon>
        <taxon>Triticinae</taxon>
        <taxon>Aegilops</taxon>
    </lineage>
</organism>
<reference evidence="1" key="1">
    <citation type="submission" date="2015-06" db="UniProtKB">
        <authorList>
            <consortium name="EnsemblPlants"/>
        </authorList>
    </citation>
    <scope>IDENTIFICATION</scope>
</reference>
<dbReference type="EnsemblPlants" id="EMT29942">
    <property type="protein sequence ID" value="EMT29942"/>
    <property type="gene ID" value="F775_20261"/>
</dbReference>
<accession>M8CQW9</accession>
<dbReference type="PANTHER" id="PTHR47206">
    <property type="entry name" value="HOMEODOMAIN-LIKE SUPERFAMILY PROTEIN"/>
    <property type="match status" value="1"/>
</dbReference>
<sequence>MVAAAAAGERKRDLSEDEVYLILHKSVLLLNLRATRRFSWASLRVLVRRSILLQEVAQHAERRSIDWRALVAKTATGITSAREYQMLWRYIAYRHDFIENAEDIGAQPLGDESDLECEIEPFPKPSNEAAAEASRFAKPHSQNAAMAGVCHKRSSRAELSCSGPAVTHF</sequence>
<proteinExistence type="predicted"/>
<name>M8CQW9_AEGTA</name>
<protein>
    <submittedName>
        <fullName evidence="1">Uncharacterized protein</fullName>
    </submittedName>
</protein>